<dbReference type="Pfam" id="PF00491">
    <property type="entry name" value="Arginase"/>
    <property type="match status" value="1"/>
</dbReference>
<name>A0ABU5ED99_9PROT</name>
<keyword evidence="1" id="KW-0479">Metal-binding</keyword>
<keyword evidence="2" id="KW-0378">Hydrolase</keyword>
<evidence type="ECO:0000256" key="2">
    <source>
        <dbReference type="ARBA" id="ARBA00022801"/>
    </source>
</evidence>
<comment type="similarity">
    <text evidence="3">Belongs to the arginase family.</text>
</comment>
<protein>
    <submittedName>
        <fullName evidence="4">Agmatinase family protein</fullName>
    </submittedName>
</protein>
<dbReference type="InterPro" id="IPR023696">
    <property type="entry name" value="Ureohydrolase_dom_sf"/>
</dbReference>
<evidence type="ECO:0000313" key="4">
    <source>
        <dbReference type="EMBL" id="MDY0883413.1"/>
    </source>
</evidence>
<comment type="caution">
    <text evidence="4">The sequence shown here is derived from an EMBL/GenBank/DDBJ whole genome shotgun (WGS) entry which is preliminary data.</text>
</comment>
<evidence type="ECO:0000256" key="3">
    <source>
        <dbReference type="PROSITE-ProRule" id="PRU00742"/>
    </source>
</evidence>
<dbReference type="PANTHER" id="PTHR11358">
    <property type="entry name" value="ARGINASE/AGMATINASE"/>
    <property type="match status" value="1"/>
</dbReference>
<dbReference type="Gene3D" id="3.40.800.10">
    <property type="entry name" value="Ureohydrolase domain"/>
    <property type="match status" value="1"/>
</dbReference>
<dbReference type="RefSeq" id="WP_320508449.1">
    <property type="nucleotide sequence ID" value="NZ_JAXCLW010000002.1"/>
</dbReference>
<dbReference type="PIRSF" id="PIRSF036979">
    <property type="entry name" value="Arginase"/>
    <property type="match status" value="1"/>
</dbReference>
<sequence length="340" mass="36735">MQKLVTQFDAQDLNPPGRIVNSLKGDPAEQRANQWLEWGKLTADLDVALLGMPFDGASTVRTGSRHAPDAVRQALAYYTTFSTRDGNSMGHLKAADIGDIAVIATNMQESFRRLSRVMSFIFRNKIVPVTIGGDHSIAWPILEAATGCYGDQGVGVIHFDAHHDLREAHFGAESSGVPFRKALNFKEDPVAGRNLVQIGIADFCNAPAHLKYARDEGVTVFSNIEVREIGVDKVIDTAIAKAGKGVKAIYVSVDIDALDHSQAPGTAAPNASGLDARDVQRALRRLGQHPKVIGLDIVEISPPLDINDMTANTGAMLALNFLYGVGCRTQQATTKPKKKR</sequence>
<dbReference type="PANTHER" id="PTHR11358:SF26">
    <property type="entry name" value="GUANIDINO ACID HYDROLASE, MITOCHONDRIAL"/>
    <property type="match status" value="1"/>
</dbReference>
<proteinExistence type="inferred from homology"/>
<accession>A0ABU5ED99</accession>
<keyword evidence="5" id="KW-1185">Reference proteome</keyword>
<dbReference type="SUPFAM" id="SSF52768">
    <property type="entry name" value="Arginase/deacetylase"/>
    <property type="match status" value="1"/>
</dbReference>
<organism evidence="4 5">
    <name type="scientific">Dongia soli</name>
    <dbReference type="NCBI Taxonomy" id="600628"/>
    <lineage>
        <taxon>Bacteria</taxon>
        <taxon>Pseudomonadati</taxon>
        <taxon>Pseudomonadota</taxon>
        <taxon>Alphaproteobacteria</taxon>
        <taxon>Rhodospirillales</taxon>
        <taxon>Dongiaceae</taxon>
        <taxon>Dongia</taxon>
    </lineage>
</organism>
<dbReference type="Proteomes" id="UP001279642">
    <property type="component" value="Unassembled WGS sequence"/>
</dbReference>
<dbReference type="CDD" id="cd09990">
    <property type="entry name" value="Agmatinase-like"/>
    <property type="match status" value="1"/>
</dbReference>
<dbReference type="EMBL" id="JAXCLW010000002">
    <property type="protein sequence ID" value="MDY0883413.1"/>
    <property type="molecule type" value="Genomic_DNA"/>
</dbReference>
<dbReference type="PRINTS" id="PR00116">
    <property type="entry name" value="ARGINASE"/>
</dbReference>
<dbReference type="PROSITE" id="PS51409">
    <property type="entry name" value="ARGINASE_2"/>
    <property type="match status" value="1"/>
</dbReference>
<evidence type="ECO:0000313" key="5">
    <source>
        <dbReference type="Proteomes" id="UP001279642"/>
    </source>
</evidence>
<dbReference type="InterPro" id="IPR006035">
    <property type="entry name" value="Ureohydrolase"/>
</dbReference>
<reference evidence="4 5" key="1">
    <citation type="journal article" date="2016" name="Antonie Van Leeuwenhoek">
        <title>Dongia soli sp. nov., isolated from soil from Dokdo, Korea.</title>
        <authorList>
            <person name="Kim D.U."/>
            <person name="Lee H."/>
            <person name="Kim H."/>
            <person name="Kim S.G."/>
            <person name="Ka J.O."/>
        </authorList>
    </citation>
    <scope>NUCLEOTIDE SEQUENCE [LARGE SCALE GENOMIC DNA]</scope>
    <source>
        <strain evidence="4 5">D78</strain>
    </source>
</reference>
<evidence type="ECO:0000256" key="1">
    <source>
        <dbReference type="ARBA" id="ARBA00022723"/>
    </source>
</evidence>
<gene>
    <name evidence="4" type="ORF">SMD27_11210</name>
</gene>